<dbReference type="Proteomes" id="UP000314294">
    <property type="component" value="Unassembled WGS sequence"/>
</dbReference>
<keyword evidence="3" id="KW-1185">Reference proteome</keyword>
<name>A0A4Z2IWK8_9TELE</name>
<proteinExistence type="predicted"/>
<evidence type="ECO:0000256" key="1">
    <source>
        <dbReference type="SAM" id="MobiDB-lite"/>
    </source>
</evidence>
<comment type="caution">
    <text evidence="2">The sequence shown here is derived from an EMBL/GenBank/DDBJ whole genome shotgun (WGS) entry which is preliminary data.</text>
</comment>
<evidence type="ECO:0000313" key="3">
    <source>
        <dbReference type="Proteomes" id="UP000314294"/>
    </source>
</evidence>
<feature type="compositionally biased region" description="Low complexity" evidence="1">
    <location>
        <begin position="62"/>
        <end position="71"/>
    </location>
</feature>
<feature type="compositionally biased region" description="Pro residues" evidence="1">
    <location>
        <begin position="50"/>
        <end position="61"/>
    </location>
</feature>
<dbReference type="AlphaFoldDB" id="A0A4Z2IWK8"/>
<feature type="region of interest" description="Disordered" evidence="1">
    <location>
        <begin position="41"/>
        <end position="84"/>
    </location>
</feature>
<sequence length="84" mass="9381">MTTASDYEVVRERLADAEMTRKVMRRETEKVKRTPGIRFLFGNKAKLQPENPPPTTRPNPGRPTLSLSSTSRRGRPGLQASEAG</sequence>
<gene>
    <name evidence="2" type="ORF">EYF80_007461</name>
</gene>
<dbReference type="EMBL" id="SRLO01000040">
    <property type="protein sequence ID" value="TNN82340.1"/>
    <property type="molecule type" value="Genomic_DNA"/>
</dbReference>
<accession>A0A4Z2IWK8</accession>
<evidence type="ECO:0000313" key="2">
    <source>
        <dbReference type="EMBL" id="TNN82340.1"/>
    </source>
</evidence>
<reference evidence="2 3" key="1">
    <citation type="submission" date="2019-03" db="EMBL/GenBank/DDBJ databases">
        <title>First draft genome of Liparis tanakae, snailfish: a comprehensive survey of snailfish specific genes.</title>
        <authorList>
            <person name="Kim W."/>
            <person name="Song I."/>
            <person name="Jeong J.-H."/>
            <person name="Kim D."/>
            <person name="Kim S."/>
            <person name="Ryu S."/>
            <person name="Song J.Y."/>
            <person name="Lee S.K."/>
        </authorList>
    </citation>
    <scope>NUCLEOTIDE SEQUENCE [LARGE SCALE GENOMIC DNA]</scope>
    <source>
        <tissue evidence="2">Muscle</tissue>
    </source>
</reference>
<protein>
    <submittedName>
        <fullName evidence="2">Uncharacterized protein</fullName>
    </submittedName>
</protein>
<organism evidence="2 3">
    <name type="scientific">Liparis tanakae</name>
    <name type="common">Tanaka's snailfish</name>
    <dbReference type="NCBI Taxonomy" id="230148"/>
    <lineage>
        <taxon>Eukaryota</taxon>
        <taxon>Metazoa</taxon>
        <taxon>Chordata</taxon>
        <taxon>Craniata</taxon>
        <taxon>Vertebrata</taxon>
        <taxon>Euteleostomi</taxon>
        <taxon>Actinopterygii</taxon>
        <taxon>Neopterygii</taxon>
        <taxon>Teleostei</taxon>
        <taxon>Neoteleostei</taxon>
        <taxon>Acanthomorphata</taxon>
        <taxon>Eupercaria</taxon>
        <taxon>Perciformes</taxon>
        <taxon>Cottioidei</taxon>
        <taxon>Cottales</taxon>
        <taxon>Liparidae</taxon>
        <taxon>Liparis</taxon>
    </lineage>
</organism>